<feature type="compositionally biased region" description="Polar residues" evidence="1">
    <location>
        <begin position="1"/>
        <end position="10"/>
    </location>
</feature>
<dbReference type="Proteomes" id="UP001229421">
    <property type="component" value="Unassembled WGS sequence"/>
</dbReference>
<dbReference type="PANTHER" id="PTHR31307:SF49">
    <property type="entry name" value="ALCOHOL DEHYDROGENASE TRANSCRIPTION FACTOR MYB_SANT-LIKE FAMILY PROTEIN"/>
    <property type="match status" value="1"/>
</dbReference>
<proteinExistence type="predicted"/>
<keyword evidence="4" id="KW-1185">Reference proteome</keyword>
<evidence type="ECO:0000259" key="2">
    <source>
        <dbReference type="Pfam" id="PF13837"/>
    </source>
</evidence>
<dbReference type="PANTHER" id="PTHR31307">
    <property type="entry name" value="TRIHELIX TRANSCRIPTION FACTOR ASIL2"/>
    <property type="match status" value="1"/>
</dbReference>
<dbReference type="AlphaFoldDB" id="A0AAD8NLQ7"/>
<gene>
    <name evidence="3" type="ORF">QVD17_35205</name>
</gene>
<dbReference type="InterPro" id="IPR044822">
    <property type="entry name" value="Myb_DNA-bind_4"/>
</dbReference>
<dbReference type="Pfam" id="PF13837">
    <property type="entry name" value="Myb_DNA-bind_4"/>
    <property type="match status" value="1"/>
</dbReference>
<sequence>MSTSHSPFQQPTTTTSRRLPPPCWSHDETVALIESYRDKWYSLRRGNLRATHWQDFADGVAARCNGGAAKTSIQCRHKMEKLRKRYRSEINNALGCDEDVREVVGDELMLYPKGIKQGNGVGVKIPNTNRLLDDLPSNYEDGDGTDAMVGAVLRMGDGFVRMEMEMAREIESMRMKLEMKRTEMILESQNKLVELFSKTVMVKNKKVKRMVTSEF</sequence>
<feature type="region of interest" description="Disordered" evidence="1">
    <location>
        <begin position="1"/>
        <end position="21"/>
    </location>
</feature>
<organism evidence="3 4">
    <name type="scientific">Tagetes erecta</name>
    <name type="common">African marigold</name>
    <dbReference type="NCBI Taxonomy" id="13708"/>
    <lineage>
        <taxon>Eukaryota</taxon>
        <taxon>Viridiplantae</taxon>
        <taxon>Streptophyta</taxon>
        <taxon>Embryophyta</taxon>
        <taxon>Tracheophyta</taxon>
        <taxon>Spermatophyta</taxon>
        <taxon>Magnoliopsida</taxon>
        <taxon>eudicotyledons</taxon>
        <taxon>Gunneridae</taxon>
        <taxon>Pentapetalae</taxon>
        <taxon>asterids</taxon>
        <taxon>campanulids</taxon>
        <taxon>Asterales</taxon>
        <taxon>Asteraceae</taxon>
        <taxon>Asteroideae</taxon>
        <taxon>Heliantheae alliance</taxon>
        <taxon>Tageteae</taxon>
        <taxon>Tagetes</taxon>
    </lineage>
</organism>
<evidence type="ECO:0000313" key="3">
    <source>
        <dbReference type="EMBL" id="KAK1413432.1"/>
    </source>
</evidence>
<protein>
    <recommendedName>
        <fullName evidence="2">Myb/SANT-like DNA-binding domain-containing protein</fullName>
    </recommendedName>
</protein>
<evidence type="ECO:0000313" key="4">
    <source>
        <dbReference type="Proteomes" id="UP001229421"/>
    </source>
</evidence>
<evidence type="ECO:0000256" key="1">
    <source>
        <dbReference type="SAM" id="MobiDB-lite"/>
    </source>
</evidence>
<reference evidence="3" key="1">
    <citation type="journal article" date="2023" name="bioRxiv">
        <title>Improved chromosome-level genome assembly for marigold (Tagetes erecta).</title>
        <authorList>
            <person name="Jiang F."/>
            <person name="Yuan L."/>
            <person name="Wang S."/>
            <person name="Wang H."/>
            <person name="Xu D."/>
            <person name="Wang A."/>
            <person name="Fan W."/>
        </authorList>
    </citation>
    <scope>NUCLEOTIDE SEQUENCE</scope>
    <source>
        <strain evidence="3">WSJ</strain>
        <tissue evidence="3">Leaf</tissue>
    </source>
</reference>
<comment type="caution">
    <text evidence="3">The sequence shown here is derived from an EMBL/GenBank/DDBJ whole genome shotgun (WGS) entry which is preliminary data.</text>
</comment>
<dbReference type="FunFam" id="1.10.10.60:FF:000152">
    <property type="entry name" value="Trihelix transcription factor ASIL2"/>
    <property type="match status" value="1"/>
</dbReference>
<dbReference type="EMBL" id="JAUHHV010000009">
    <property type="protein sequence ID" value="KAK1413432.1"/>
    <property type="molecule type" value="Genomic_DNA"/>
</dbReference>
<feature type="domain" description="Myb/SANT-like DNA-binding" evidence="2">
    <location>
        <begin position="22"/>
        <end position="92"/>
    </location>
</feature>
<accession>A0AAD8NLQ7</accession>
<dbReference type="InterPro" id="IPR044823">
    <property type="entry name" value="ASIL1/2-like"/>
</dbReference>
<dbReference type="Gene3D" id="1.10.10.60">
    <property type="entry name" value="Homeodomain-like"/>
    <property type="match status" value="1"/>
</dbReference>
<name>A0AAD8NLQ7_TARER</name>